<dbReference type="GO" id="GO:0005634">
    <property type="term" value="C:nucleus"/>
    <property type="evidence" value="ECO:0007669"/>
    <property type="project" value="UniProtKB-SubCell"/>
</dbReference>
<dbReference type="PANTHER" id="PTHR10270">
    <property type="entry name" value="SOX TRANSCRIPTION FACTOR"/>
    <property type="match status" value="1"/>
</dbReference>
<dbReference type="PANTHER" id="PTHR10270:SF323">
    <property type="entry name" value="TRANSCRIPTION FACTOR SOX-14-RELATED"/>
    <property type="match status" value="1"/>
</dbReference>
<evidence type="ECO:0000256" key="3">
    <source>
        <dbReference type="ARBA" id="ARBA00023242"/>
    </source>
</evidence>
<feature type="DNA-binding region" description="HMG box" evidence="4">
    <location>
        <begin position="44"/>
        <end position="112"/>
    </location>
</feature>
<dbReference type="InterPro" id="IPR009071">
    <property type="entry name" value="HMG_box_dom"/>
</dbReference>
<evidence type="ECO:0000256" key="1">
    <source>
        <dbReference type="ARBA" id="ARBA00004123"/>
    </source>
</evidence>
<dbReference type="Proteomes" id="UP000515204">
    <property type="component" value="Unplaced"/>
</dbReference>
<dbReference type="GO" id="GO:0000122">
    <property type="term" value="P:negative regulation of transcription by RNA polymerase II"/>
    <property type="evidence" value="ECO:0007669"/>
    <property type="project" value="TreeGrafter"/>
</dbReference>
<name>A0A6P3Y4J5_DINQU</name>
<feature type="domain" description="HMG box" evidence="6">
    <location>
        <begin position="44"/>
        <end position="112"/>
    </location>
</feature>
<comment type="subcellular location">
    <subcellularLocation>
        <location evidence="1">Nucleus</location>
    </subcellularLocation>
</comment>
<proteinExistence type="predicted"/>
<evidence type="ECO:0000259" key="6">
    <source>
        <dbReference type="PROSITE" id="PS50118"/>
    </source>
</evidence>
<dbReference type="Pfam" id="PF00505">
    <property type="entry name" value="HMG_box"/>
    <property type="match status" value="1"/>
</dbReference>
<feature type="region of interest" description="Disordered" evidence="5">
    <location>
        <begin position="111"/>
        <end position="237"/>
    </location>
</feature>
<dbReference type="CDD" id="cd22029">
    <property type="entry name" value="HMG-box_SoxC"/>
    <property type="match status" value="1"/>
</dbReference>
<dbReference type="KEGG" id="dqu:106750152"/>
<keyword evidence="7" id="KW-1185">Reference proteome</keyword>
<dbReference type="GO" id="GO:0007420">
    <property type="term" value="P:brain development"/>
    <property type="evidence" value="ECO:0007669"/>
    <property type="project" value="TreeGrafter"/>
</dbReference>
<protein>
    <submittedName>
        <fullName evidence="8">Uncharacterized protein PB18E9.04c-like</fullName>
    </submittedName>
</protein>
<dbReference type="RefSeq" id="XP_014485770.1">
    <property type="nucleotide sequence ID" value="XM_014630284.1"/>
</dbReference>
<evidence type="ECO:0000256" key="4">
    <source>
        <dbReference type="PROSITE-ProRule" id="PRU00267"/>
    </source>
</evidence>
<feature type="region of interest" description="Disordered" evidence="5">
    <location>
        <begin position="1"/>
        <end position="45"/>
    </location>
</feature>
<feature type="region of interest" description="Disordered" evidence="5">
    <location>
        <begin position="332"/>
        <end position="357"/>
    </location>
</feature>
<dbReference type="GeneID" id="106750152"/>
<dbReference type="SUPFAM" id="SSF47095">
    <property type="entry name" value="HMG-box"/>
    <property type="match status" value="1"/>
</dbReference>
<reference evidence="8" key="1">
    <citation type="submission" date="2025-08" db="UniProtKB">
        <authorList>
            <consortium name="RefSeq"/>
        </authorList>
    </citation>
    <scope>IDENTIFICATION</scope>
</reference>
<gene>
    <name evidence="8" type="primary">LOC106750152</name>
</gene>
<dbReference type="SMART" id="SM00398">
    <property type="entry name" value="HMG"/>
    <property type="match status" value="1"/>
</dbReference>
<dbReference type="Gene3D" id="1.10.30.10">
    <property type="entry name" value="High mobility group box domain"/>
    <property type="match status" value="1"/>
</dbReference>
<keyword evidence="3 4" id="KW-0539">Nucleus</keyword>
<evidence type="ECO:0000256" key="2">
    <source>
        <dbReference type="ARBA" id="ARBA00023125"/>
    </source>
</evidence>
<dbReference type="InterPro" id="IPR050140">
    <property type="entry name" value="SRY-related_HMG-box_TF-like"/>
</dbReference>
<dbReference type="GO" id="GO:0001228">
    <property type="term" value="F:DNA-binding transcription activator activity, RNA polymerase II-specific"/>
    <property type="evidence" value="ECO:0007669"/>
    <property type="project" value="TreeGrafter"/>
</dbReference>
<evidence type="ECO:0000313" key="8">
    <source>
        <dbReference type="RefSeq" id="XP_014485770.1"/>
    </source>
</evidence>
<keyword evidence="2 4" id="KW-0238">DNA-binding</keyword>
<organism evidence="7 8">
    <name type="scientific">Dinoponera quadriceps</name>
    <name type="common">South American ant</name>
    <dbReference type="NCBI Taxonomy" id="609295"/>
    <lineage>
        <taxon>Eukaryota</taxon>
        <taxon>Metazoa</taxon>
        <taxon>Ecdysozoa</taxon>
        <taxon>Arthropoda</taxon>
        <taxon>Hexapoda</taxon>
        <taxon>Insecta</taxon>
        <taxon>Pterygota</taxon>
        <taxon>Neoptera</taxon>
        <taxon>Endopterygota</taxon>
        <taxon>Hymenoptera</taxon>
        <taxon>Apocrita</taxon>
        <taxon>Aculeata</taxon>
        <taxon>Formicoidea</taxon>
        <taxon>Formicidae</taxon>
        <taxon>Ponerinae</taxon>
        <taxon>Ponerini</taxon>
        <taxon>Dinoponera</taxon>
    </lineage>
</organism>
<dbReference type="AlphaFoldDB" id="A0A6P3Y4J5"/>
<sequence>MVPQQQDSPSTSGLPTFGSLLVDKNSATPYSDATQTKKNNPNHIKRPMNAFMVWSQIERRKICEVQPDMHNAEISKRLGKVWKTLSESQRKPFVDEAERLRKLHMVEYPDYKYRPRKKASKPAPAPKTKESKKRKTSSSSSASSSSNSSASAGSILGISSLSPLSTPIPTSHRSRNDTNNNHHHHQSTSVKRLQSHSSSSRSISRLKVKLAADETHVDYTPAPPNVTAKVPSSPSCATPDSPESAIFYDDNFPECAATSSGMCGIAAKIKQEPDMEIEYKSSFPSKGRLLSSSLDMMSSDRSREYCRDSGNLEQQPPAAFQVKEELIVKEEPMETRPLSRTSCPPSVMVTGSPTTPTPHLSPVLTPHLSPVLPSALIMPSHVSPVLPSTPTLSAHDMSHMTATVMLTTVSASPAPATDSMAALNDPLANDGTHVVKLEELINEAELYGFDLLPSSEMDLELDTDLDRYDNTSSVNGAQFNFSHSSDVHDMFSDYNSSEWNFC</sequence>
<dbReference type="OrthoDB" id="6247875at2759"/>
<feature type="compositionally biased region" description="Low complexity" evidence="5">
    <location>
        <begin position="137"/>
        <end position="171"/>
    </location>
</feature>
<feature type="compositionally biased region" description="Low complexity" evidence="5">
    <location>
        <begin position="187"/>
        <end position="205"/>
    </location>
</feature>
<dbReference type="FunFam" id="1.10.30.10:FF:000007">
    <property type="entry name" value="Transcription factor SOX"/>
    <property type="match status" value="1"/>
</dbReference>
<dbReference type="GO" id="GO:0030182">
    <property type="term" value="P:neuron differentiation"/>
    <property type="evidence" value="ECO:0007669"/>
    <property type="project" value="TreeGrafter"/>
</dbReference>
<dbReference type="GO" id="GO:0000978">
    <property type="term" value="F:RNA polymerase II cis-regulatory region sequence-specific DNA binding"/>
    <property type="evidence" value="ECO:0007669"/>
    <property type="project" value="TreeGrafter"/>
</dbReference>
<feature type="compositionally biased region" description="Polar residues" evidence="5">
    <location>
        <begin position="25"/>
        <end position="42"/>
    </location>
</feature>
<feature type="compositionally biased region" description="Polar residues" evidence="5">
    <location>
        <begin position="1"/>
        <end position="14"/>
    </location>
</feature>
<evidence type="ECO:0000256" key="5">
    <source>
        <dbReference type="SAM" id="MobiDB-lite"/>
    </source>
</evidence>
<evidence type="ECO:0000313" key="7">
    <source>
        <dbReference type="Proteomes" id="UP000515204"/>
    </source>
</evidence>
<dbReference type="PROSITE" id="PS50118">
    <property type="entry name" value="HMG_BOX_2"/>
    <property type="match status" value="1"/>
</dbReference>
<accession>A0A6P3Y4J5</accession>
<dbReference type="InterPro" id="IPR036910">
    <property type="entry name" value="HMG_box_dom_sf"/>
</dbReference>
<feature type="compositionally biased region" description="Polar residues" evidence="5">
    <location>
        <begin position="338"/>
        <end position="357"/>
    </location>
</feature>